<evidence type="ECO:0000256" key="4">
    <source>
        <dbReference type="ARBA" id="ARBA00022695"/>
    </source>
</evidence>
<dbReference type="EMBL" id="BRXW01000664">
    <property type="protein sequence ID" value="GMH73015.1"/>
    <property type="molecule type" value="Genomic_DNA"/>
</dbReference>
<dbReference type="Pfam" id="PF08275">
    <property type="entry name" value="DNAG_N"/>
    <property type="match status" value="1"/>
</dbReference>
<dbReference type="Pfam" id="PF13155">
    <property type="entry name" value="Toprim_2"/>
    <property type="match status" value="1"/>
</dbReference>
<dbReference type="GO" id="GO:0003677">
    <property type="term" value="F:DNA binding"/>
    <property type="evidence" value="ECO:0007669"/>
    <property type="project" value="InterPro"/>
</dbReference>
<feature type="domain" description="Toprim" evidence="8">
    <location>
        <begin position="246"/>
        <end position="331"/>
    </location>
</feature>
<accession>A0A9W7ASA2</accession>
<comment type="caution">
    <text evidence="9">The sequence shown here is derived from an EMBL/GenBank/DDBJ whole genome shotgun (WGS) entry which is preliminary data.</text>
</comment>
<dbReference type="SMART" id="SM00493">
    <property type="entry name" value="TOPRIM"/>
    <property type="match status" value="1"/>
</dbReference>
<dbReference type="GO" id="GO:0008270">
    <property type="term" value="F:zinc ion binding"/>
    <property type="evidence" value="ECO:0007669"/>
    <property type="project" value="InterPro"/>
</dbReference>
<gene>
    <name evidence="9" type="ORF">TrLO_g14119</name>
</gene>
<dbReference type="InterPro" id="IPR006171">
    <property type="entry name" value="TOPRIM_dom"/>
</dbReference>
<keyword evidence="6" id="KW-0804">Transcription</keyword>
<dbReference type="PANTHER" id="PTHR30313">
    <property type="entry name" value="DNA PRIMASE"/>
    <property type="match status" value="1"/>
</dbReference>
<evidence type="ECO:0000259" key="8">
    <source>
        <dbReference type="PROSITE" id="PS50880"/>
    </source>
</evidence>
<dbReference type="GO" id="GO:0006269">
    <property type="term" value="P:DNA replication, synthesis of primer"/>
    <property type="evidence" value="ECO:0007669"/>
    <property type="project" value="UniProtKB-KW"/>
</dbReference>
<feature type="region of interest" description="Disordered" evidence="7">
    <location>
        <begin position="993"/>
        <end position="1015"/>
    </location>
</feature>
<dbReference type="SUPFAM" id="SSF57783">
    <property type="entry name" value="Zinc beta-ribbon"/>
    <property type="match status" value="1"/>
</dbReference>
<dbReference type="InterPro" id="IPR034151">
    <property type="entry name" value="TOPRIM_DnaG_bac"/>
</dbReference>
<name>A0A9W7ASA2_9STRA</name>
<evidence type="ECO:0000313" key="10">
    <source>
        <dbReference type="Proteomes" id="UP001165122"/>
    </source>
</evidence>
<feature type="region of interest" description="Disordered" evidence="7">
    <location>
        <begin position="57"/>
        <end position="76"/>
    </location>
</feature>
<sequence>MHFSDEKGIFKCFACGTGGDIVQFVRLWKSQIEGNGDDIGYRAALLEVGKTFTDMDVSSLTSSSPSSKPSPLPPPPSPQISHYLKILSCAHSFYVSTLLSPTSGPSRAYLSSRNLNPTLTRTYGIGTSPPTSTSCIEHIKSTLNVTDSDLVLLGIATQKSTGKHIETGLEKWIIKDKFINRLIIPITNENNDVIGFSGRLLPSDNFNPNFTPPKYLNSPSSPIFSKSKTLFSLSISLNLLNINSTLPILIVEGYMDSIALTRVGIPSVAIMGSSVTGEQFEVIKRRFKNRRIILALDFDEAGREGTGKFLRENIKTIYKSFNERIEVWDVEGFKDPGEYLDTFKQSEDIDKVRSQVLNFLNSNTIKWLDFLLKRTTADATLDNLSDKIIKISDVISCIPQIQRTTLILKSAKMLDDSLGGGADVKIDVRIRLEEDIFKEIGRREKVEDRFRSSEDMKRVYDGGGGEEKRERVKGGSVTKDGRVYNVTKSTTKKNIYQSNRYAPTPPRYQNEQIEKVGVEFSQPTDQAWLGKFRTLNKIPYFKPVYGGTSGVISEKIGEDINSMEEEGERRLLRLLVCFSSSRRAMRAALSANYKSTTPLVTFHSDDRAWLFNILTGQEVEGLPVEIDEGGSVEQVREYLMGVEGRGDGWFEEGERRIEKRGGGGSNVTDFIEVVFLEEEEEGEEEEEVDGEVEDITSAVIVDSDTDSIDSQPDFYENFGGYAAELESQSDFDYADFDASDSDDDMEVDDGFEVSLRPEVIEEDFWNVEKSKDEIVRNGTLDSLFVPKGYNDLSGLHLESEMTRRSSELAVQESLAFLLKMNAFRHRDKMLEGYGKAVEYCDEVLRRIKTAEMEEVQELTIELQDSKIDVERFSEKVERAIKVAKDLDESCSRIGARVLDFASWGGREFQTNQVKIDELDKDMDAFVKEKLEMNGEEYLDQQYARFVKEEESLGLPNRRESNPNEVTIERSESAMTNGKNEVYWVKDDVTGSVRTKEEGNDISAKNETSFADGEWE</sequence>
<evidence type="ECO:0000256" key="5">
    <source>
        <dbReference type="ARBA" id="ARBA00022705"/>
    </source>
</evidence>
<dbReference type="InterPro" id="IPR050219">
    <property type="entry name" value="DnaG_primase"/>
</dbReference>
<dbReference type="PROSITE" id="PS50880">
    <property type="entry name" value="TOPRIM"/>
    <property type="match status" value="1"/>
</dbReference>
<dbReference type="Gene3D" id="3.40.1360.10">
    <property type="match status" value="1"/>
</dbReference>
<dbReference type="InterPro" id="IPR036977">
    <property type="entry name" value="DNA_primase_Znf_CHC2"/>
</dbReference>
<keyword evidence="4" id="KW-0548">Nucleotidyltransferase</keyword>
<dbReference type="OrthoDB" id="10047023at2759"/>
<keyword evidence="2" id="KW-0639">Primosome</keyword>
<dbReference type="SUPFAM" id="SSF56731">
    <property type="entry name" value="DNA primase core"/>
    <property type="match status" value="1"/>
</dbReference>
<evidence type="ECO:0000313" key="9">
    <source>
        <dbReference type="EMBL" id="GMH73015.1"/>
    </source>
</evidence>
<dbReference type="Gene3D" id="3.90.980.10">
    <property type="entry name" value="DNA primase, catalytic core, N-terminal domain"/>
    <property type="match status" value="1"/>
</dbReference>
<dbReference type="GO" id="GO:0016779">
    <property type="term" value="F:nucleotidyltransferase activity"/>
    <property type="evidence" value="ECO:0007669"/>
    <property type="project" value="UniProtKB-KW"/>
</dbReference>
<evidence type="ECO:0000256" key="6">
    <source>
        <dbReference type="ARBA" id="ARBA00023163"/>
    </source>
</evidence>
<dbReference type="GO" id="GO:0005737">
    <property type="term" value="C:cytoplasm"/>
    <property type="evidence" value="ECO:0007669"/>
    <property type="project" value="TreeGrafter"/>
</dbReference>
<keyword evidence="10" id="KW-1185">Reference proteome</keyword>
<dbReference type="Proteomes" id="UP001165122">
    <property type="component" value="Unassembled WGS sequence"/>
</dbReference>
<proteinExistence type="predicted"/>
<keyword evidence="5" id="KW-0235">DNA replication</keyword>
<dbReference type="InterPro" id="IPR013264">
    <property type="entry name" value="DNAG_N"/>
</dbReference>
<keyword evidence="1" id="KW-0240">DNA-directed RNA polymerase</keyword>
<evidence type="ECO:0000256" key="2">
    <source>
        <dbReference type="ARBA" id="ARBA00022515"/>
    </source>
</evidence>
<dbReference type="GO" id="GO:0000428">
    <property type="term" value="C:DNA-directed RNA polymerase complex"/>
    <property type="evidence" value="ECO:0007669"/>
    <property type="project" value="UniProtKB-KW"/>
</dbReference>
<dbReference type="InterPro" id="IPR037068">
    <property type="entry name" value="DNA_primase_core_N_sf"/>
</dbReference>
<dbReference type="Gene3D" id="3.90.580.10">
    <property type="entry name" value="Zinc finger, CHC2-type domain"/>
    <property type="match status" value="1"/>
</dbReference>
<dbReference type="PANTHER" id="PTHR30313:SF2">
    <property type="entry name" value="DNA PRIMASE"/>
    <property type="match status" value="1"/>
</dbReference>
<evidence type="ECO:0000256" key="3">
    <source>
        <dbReference type="ARBA" id="ARBA00022679"/>
    </source>
</evidence>
<reference evidence="10" key="1">
    <citation type="journal article" date="2023" name="Commun. Biol.">
        <title>Genome analysis of Parmales, the sister group of diatoms, reveals the evolutionary specialization of diatoms from phago-mixotrophs to photoautotrophs.</title>
        <authorList>
            <person name="Ban H."/>
            <person name="Sato S."/>
            <person name="Yoshikawa S."/>
            <person name="Yamada K."/>
            <person name="Nakamura Y."/>
            <person name="Ichinomiya M."/>
            <person name="Sato N."/>
            <person name="Blanc-Mathieu R."/>
            <person name="Endo H."/>
            <person name="Kuwata A."/>
            <person name="Ogata H."/>
        </authorList>
    </citation>
    <scope>NUCLEOTIDE SEQUENCE [LARGE SCALE GENOMIC DNA]</scope>
    <source>
        <strain evidence="10">NIES 3700</strain>
    </source>
</reference>
<organism evidence="9 10">
    <name type="scientific">Triparma laevis f. longispina</name>
    <dbReference type="NCBI Taxonomy" id="1714387"/>
    <lineage>
        <taxon>Eukaryota</taxon>
        <taxon>Sar</taxon>
        <taxon>Stramenopiles</taxon>
        <taxon>Ochrophyta</taxon>
        <taxon>Bolidophyceae</taxon>
        <taxon>Parmales</taxon>
        <taxon>Triparmaceae</taxon>
        <taxon>Triparma</taxon>
    </lineage>
</organism>
<evidence type="ECO:0000256" key="7">
    <source>
        <dbReference type="SAM" id="MobiDB-lite"/>
    </source>
</evidence>
<dbReference type="CDD" id="cd03364">
    <property type="entry name" value="TOPRIM_DnaG_primases"/>
    <property type="match status" value="1"/>
</dbReference>
<protein>
    <recommendedName>
        <fullName evidence="8">Toprim domain-containing protein</fullName>
    </recommendedName>
</protein>
<feature type="compositionally biased region" description="Low complexity" evidence="7">
    <location>
        <begin position="58"/>
        <end position="67"/>
    </location>
</feature>
<keyword evidence="3" id="KW-0808">Transferase</keyword>
<dbReference type="AlphaFoldDB" id="A0A9W7ASA2"/>
<evidence type="ECO:0000256" key="1">
    <source>
        <dbReference type="ARBA" id="ARBA00022478"/>
    </source>
</evidence>